<comment type="caution">
    <text evidence="4">The sequence shown here is derived from an EMBL/GenBank/DDBJ whole genome shotgun (WGS) entry which is preliminary data.</text>
</comment>
<dbReference type="AlphaFoldDB" id="A0A7J0DSU3"/>
<evidence type="ECO:0000313" key="4">
    <source>
        <dbReference type="EMBL" id="GFS41726.1"/>
    </source>
</evidence>
<sequence>MNPLFFLLLFLIPSLFSFSNGASHLQHSHSLENVDEREIGVRVVIKWNERRFLDENSKNSTTLILAANRTHRRDPKDGFKFYTGGWNITNEHYLYSVTFSAAPLFLIAVVWFLLFGICLCYCLPPPSHHPWPIGAPTRPVEGHRAKRKPFEVKSTLIDVESSLVRSVSKQISHNHSPSRRLTIGSAFPTRSGRVSYELPRKKCRFAVLREIRHHFARFLQLRFWRGYLVSDIVIVSDDDVGSNSVVAYDNSLCEVEKDPLKKDTIWEAKKNDEGGRKSGHNKRTCKAPKAIMKKQQFVAVGGSGQNQGKQPIEVGRGRGGVTRPQSREDEFMAELIHASIVDHGEPPSATSSQPSATSLCRNNFSVLGMPPPPIIGQWWGGMTTTPEDVDEIEIGVGVVIKWNGRRFLDENSKNSTTLILAANRTHRRDPKDGFKFYTGGWNITNEHYLYSVTFSAAPLFLIAVVWLLLFGICLCCMCLRGCCCCCRREKPYGYTRHAYALSLSLIIIFTIATIAGSAFLYSGQEEFQNSTVNVFSYILKQADTIVHNLREIFNYLLGAKKIGVGEVVLPPDLVTKIDQMQGQINGVADHLLNITGKSSAVIRHVTDPVRLVLLYVTAAMVLLACLGFIFSILGLQCFVYFLMIIGWIAVVGTLIMSGLFLFVHNAVADTCVAMDEWLLNPMANSALEDIIPRVNEEVAQGILKGAKGVTYALTNMTNTAIVNIYNVNMPPKAGPLYVNQSGPLVPVLCNPFNLDFTDRQCETGEVKFKNATEVWRKYMCQVSASGICTTPGRLTPDVYNQMTTSLNISYGLYHYDPFLVDLVDSTYLKETFSVFSKNYCPSLRKSTYWMYAGFTVVSIAVMFSLILWVVYARERRHQKYFKKHMNRANENPFGGGKSW</sequence>
<evidence type="ECO:0000313" key="5">
    <source>
        <dbReference type="Proteomes" id="UP000585474"/>
    </source>
</evidence>
<evidence type="ECO:0000256" key="2">
    <source>
        <dbReference type="SAM" id="Phobius"/>
    </source>
</evidence>
<gene>
    <name evidence="4" type="ORF">Acr_00g0076090</name>
</gene>
<name>A0A7J0DSU3_9ERIC</name>
<feature type="transmembrane region" description="Helical" evidence="2">
    <location>
        <begin position="640"/>
        <end position="663"/>
    </location>
</feature>
<feature type="signal peptide" evidence="3">
    <location>
        <begin position="1"/>
        <end position="21"/>
    </location>
</feature>
<dbReference type="GO" id="GO:0009506">
    <property type="term" value="C:plasmodesma"/>
    <property type="evidence" value="ECO:0007669"/>
    <property type="project" value="TreeGrafter"/>
</dbReference>
<organism evidence="4 5">
    <name type="scientific">Actinidia rufa</name>
    <dbReference type="NCBI Taxonomy" id="165716"/>
    <lineage>
        <taxon>Eukaryota</taxon>
        <taxon>Viridiplantae</taxon>
        <taxon>Streptophyta</taxon>
        <taxon>Embryophyta</taxon>
        <taxon>Tracheophyta</taxon>
        <taxon>Spermatophyta</taxon>
        <taxon>Magnoliopsida</taxon>
        <taxon>eudicotyledons</taxon>
        <taxon>Gunneridae</taxon>
        <taxon>Pentapetalae</taxon>
        <taxon>asterids</taxon>
        <taxon>Ericales</taxon>
        <taxon>Actinidiaceae</taxon>
        <taxon>Actinidia</taxon>
    </lineage>
</organism>
<keyword evidence="2" id="KW-0472">Membrane</keyword>
<reference evidence="5" key="1">
    <citation type="submission" date="2019-07" db="EMBL/GenBank/DDBJ databases">
        <title>De Novo Assembly of kiwifruit Actinidia rufa.</title>
        <authorList>
            <person name="Sugita-Konishi S."/>
            <person name="Sato K."/>
            <person name="Mori E."/>
            <person name="Abe Y."/>
            <person name="Kisaki G."/>
            <person name="Hamano K."/>
            <person name="Suezawa K."/>
            <person name="Otani M."/>
            <person name="Fukuda T."/>
            <person name="Manabe T."/>
            <person name="Gomi K."/>
            <person name="Tabuchi M."/>
            <person name="Akimitsu K."/>
            <person name="Kataoka I."/>
        </authorList>
    </citation>
    <scope>NUCLEOTIDE SEQUENCE [LARGE SCALE GENOMIC DNA]</scope>
    <source>
        <strain evidence="5">cv. Fuchu</strain>
    </source>
</reference>
<dbReference type="EMBL" id="BJWL01000384">
    <property type="protein sequence ID" value="GFS41726.1"/>
    <property type="molecule type" value="Genomic_DNA"/>
</dbReference>
<feature type="transmembrane region" description="Helical" evidence="2">
    <location>
        <begin position="101"/>
        <end position="123"/>
    </location>
</feature>
<evidence type="ECO:0000256" key="3">
    <source>
        <dbReference type="SAM" id="SignalP"/>
    </source>
</evidence>
<dbReference type="Proteomes" id="UP000585474">
    <property type="component" value="Unassembled WGS sequence"/>
</dbReference>
<feature type="chain" id="PRO_5029858352" description="Transmembrane protein" evidence="3">
    <location>
        <begin position="22"/>
        <end position="899"/>
    </location>
</feature>
<feature type="transmembrane region" description="Helical" evidence="2">
    <location>
        <begin position="612"/>
        <end position="633"/>
    </location>
</feature>
<keyword evidence="2" id="KW-0812">Transmembrane</keyword>
<dbReference type="GO" id="GO:0005886">
    <property type="term" value="C:plasma membrane"/>
    <property type="evidence" value="ECO:0007669"/>
    <property type="project" value="TreeGrafter"/>
</dbReference>
<dbReference type="PANTHER" id="PTHR31414:SF21">
    <property type="match status" value="1"/>
</dbReference>
<dbReference type="InterPro" id="IPR040283">
    <property type="entry name" value="DDB_G0292058-like"/>
</dbReference>
<feature type="transmembrane region" description="Helical" evidence="2">
    <location>
        <begin position="848"/>
        <end position="872"/>
    </location>
</feature>
<keyword evidence="2" id="KW-1133">Transmembrane helix</keyword>
<feature type="transmembrane region" description="Helical" evidence="2">
    <location>
        <begin position="499"/>
        <end position="521"/>
    </location>
</feature>
<dbReference type="OrthoDB" id="1937321at2759"/>
<protein>
    <recommendedName>
        <fullName evidence="6">Transmembrane protein</fullName>
    </recommendedName>
</protein>
<keyword evidence="3" id="KW-0732">Signal</keyword>
<feature type="region of interest" description="Disordered" evidence="1">
    <location>
        <begin position="301"/>
        <end position="324"/>
    </location>
</feature>
<accession>A0A7J0DSU3</accession>
<keyword evidence="5" id="KW-1185">Reference proteome</keyword>
<evidence type="ECO:0000256" key="1">
    <source>
        <dbReference type="SAM" id="MobiDB-lite"/>
    </source>
</evidence>
<proteinExistence type="predicted"/>
<evidence type="ECO:0008006" key="6">
    <source>
        <dbReference type="Google" id="ProtNLM"/>
    </source>
</evidence>
<dbReference type="PANTHER" id="PTHR31414">
    <property type="entry name" value="TRANSMEMBRANE PROTEIN DDB_G0292058"/>
    <property type="match status" value="1"/>
</dbReference>
<feature type="transmembrane region" description="Helical" evidence="2">
    <location>
        <begin position="456"/>
        <end position="479"/>
    </location>
</feature>